<protein>
    <submittedName>
        <fullName evidence="3">Scavenger mRNA decapping enzyme</fullName>
    </submittedName>
</protein>
<evidence type="ECO:0000313" key="3">
    <source>
        <dbReference type="EMBL" id="KAF2672528.1"/>
    </source>
</evidence>
<dbReference type="SUPFAM" id="SSF54197">
    <property type="entry name" value="HIT-like"/>
    <property type="match status" value="1"/>
</dbReference>
<feature type="active site" description="Nucleophile" evidence="2">
    <location>
        <position position="246"/>
    </location>
</feature>
<dbReference type="InterPro" id="IPR036265">
    <property type="entry name" value="HIT-like_sf"/>
</dbReference>
<dbReference type="GO" id="GO:0000932">
    <property type="term" value="C:P-body"/>
    <property type="evidence" value="ECO:0007669"/>
    <property type="project" value="TreeGrafter"/>
</dbReference>
<organism evidence="3 4">
    <name type="scientific">Microthyrium microscopicum</name>
    <dbReference type="NCBI Taxonomy" id="703497"/>
    <lineage>
        <taxon>Eukaryota</taxon>
        <taxon>Fungi</taxon>
        <taxon>Dikarya</taxon>
        <taxon>Ascomycota</taxon>
        <taxon>Pezizomycotina</taxon>
        <taxon>Dothideomycetes</taxon>
        <taxon>Dothideomycetes incertae sedis</taxon>
        <taxon>Microthyriales</taxon>
        <taxon>Microthyriaceae</taxon>
        <taxon>Microthyrium</taxon>
    </lineage>
</organism>
<accession>A0A6A6UN81</accession>
<dbReference type="GO" id="GO:0005634">
    <property type="term" value="C:nucleus"/>
    <property type="evidence" value="ECO:0007669"/>
    <property type="project" value="TreeGrafter"/>
</dbReference>
<dbReference type="GO" id="GO:0000340">
    <property type="term" value="F:RNA 7-methylguanosine cap binding"/>
    <property type="evidence" value="ECO:0007669"/>
    <property type="project" value="TreeGrafter"/>
</dbReference>
<dbReference type="Pfam" id="PF05652">
    <property type="entry name" value="DcpS"/>
    <property type="match status" value="1"/>
</dbReference>
<dbReference type="GO" id="GO:0000290">
    <property type="term" value="P:deadenylation-dependent decapping of nuclear-transcribed mRNA"/>
    <property type="evidence" value="ECO:0007669"/>
    <property type="project" value="InterPro"/>
</dbReference>
<dbReference type="InterPro" id="IPR008594">
    <property type="entry name" value="DcpS/DCS2"/>
</dbReference>
<evidence type="ECO:0000256" key="2">
    <source>
        <dbReference type="PIRSR" id="PIRSR028973-1"/>
    </source>
</evidence>
<dbReference type="EMBL" id="MU004232">
    <property type="protein sequence ID" value="KAF2672528.1"/>
    <property type="molecule type" value="Genomic_DNA"/>
</dbReference>
<dbReference type="PIRSF" id="PIRSF028973">
    <property type="entry name" value="Scavenger_mRNA_decap_enz"/>
    <property type="match status" value="1"/>
</dbReference>
<dbReference type="AlphaFoldDB" id="A0A6A6UN81"/>
<dbReference type="Gene3D" id="3.30.200.40">
    <property type="entry name" value="Scavenger mRNA decapping enzyme, N-terminal domain"/>
    <property type="match status" value="1"/>
</dbReference>
<dbReference type="OrthoDB" id="10264956at2759"/>
<dbReference type="PANTHER" id="PTHR12978:SF0">
    <property type="entry name" value="M7GPPPX DIPHOSPHATASE"/>
    <property type="match status" value="1"/>
</dbReference>
<comment type="similarity">
    <text evidence="1">Belongs to the HIT family.</text>
</comment>
<evidence type="ECO:0000313" key="4">
    <source>
        <dbReference type="Proteomes" id="UP000799302"/>
    </source>
</evidence>
<reference evidence="3" key="1">
    <citation type="journal article" date="2020" name="Stud. Mycol.">
        <title>101 Dothideomycetes genomes: a test case for predicting lifestyles and emergence of pathogens.</title>
        <authorList>
            <person name="Haridas S."/>
            <person name="Albert R."/>
            <person name="Binder M."/>
            <person name="Bloem J."/>
            <person name="Labutti K."/>
            <person name="Salamov A."/>
            <person name="Andreopoulos B."/>
            <person name="Baker S."/>
            <person name="Barry K."/>
            <person name="Bills G."/>
            <person name="Bluhm B."/>
            <person name="Cannon C."/>
            <person name="Castanera R."/>
            <person name="Culley D."/>
            <person name="Daum C."/>
            <person name="Ezra D."/>
            <person name="Gonzalez J."/>
            <person name="Henrissat B."/>
            <person name="Kuo A."/>
            <person name="Liang C."/>
            <person name="Lipzen A."/>
            <person name="Lutzoni F."/>
            <person name="Magnuson J."/>
            <person name="Mondo S."/>
            <person name="Nolan M."/>
            <person name="Ohm R."/>
            <person name="Pangilinan J."/>
            <person name="Park H.-J."/>
            <person name="Ramirez L."/>
            <person name="Alfaro M."/>
            <person name="Sun H."/>
            <person name="Tritt A."/>
            <person name="Yoshinaga Y."/>
            <person name="Zwiers L.-H."/>
            <person name="Turgeon B."/>
            <person name="Goodwin S."/>
            <person name="Spatafora J."/>
            <person name="Crous P."/>
            <person name="Grigoriev I."/>
        </authorList>
    </citation>
    <scope>NUCLEOTIDE SEQUENCE</scope>
    <source>
        <strain evidence="3">CBS 115976</strain>
    </source>
</reference>
<dbReference type="FunFam" id="3.30.428.10:FF:000016">
    <property type="entry name" value="Scavenger mRNA decapping enzyme"/>
    <property type="match status" value="1"/>
</dbReference>
<keyword evidence="4" id="KW-1185">Reference proteome</keyword>
<dbReference type="Pfam" id="PF11969">
    <property type="entry name" value="DcpS_C"/>
    <property type="match status" value="1"/>
</dbReference>
<dbReference type="Proteomes" id="UP000799302">
    <property type="component" value="Unassembled WGS sequence"/>
</dbReference>
<evidence type="ECO:0000256" key="1">
    <source>
        <dbReference type="ARBA" id="ARBA00010208"/>
    </source>
</evidence>
<sequence>MVETSDADRVAAFIPKFELQKVLFHDPGARRVVLLGTIDGQPGLVLVERTAFPSDAETLKNLTSTLAKLTTLSTNDIYAWFLGKSGADMPPDLKINLIYPCTDKHIAKYTPQRVRMVTETAAIYADKVRPYMAAQRDAGRLNWVFNILEGRKEQDDIIYKDADEVDGFLLMPDLNWDRRTLTGLHLLGIVVRRDIWSLRDLKHEHIPWLKHMREQLVLHTTKLYPDIEADELKLYVHYQPTYYHFHIHVVHCQLEAGATQAVGKAFGLENLVSQLEMLPKNKTLAELDLTYAIGENHDLWKQVFAPFKERRS</sequence>
<gene>
    <name evidence="3" type="ORF">BT63DRAFT_453041</name>
</gene>
<dbReference type="GO" id="GO:0016787">
    <property type="term" value="F:hydrolase activity"/>
    <property type="evidence" value="ECO:0007669"/>
    <property type="project" value="InterPro"/>
</dbReference>
<name>A0A6A6UN81_9PEZI</name>
<dbReference type="SUPFAM" id="SSF102860">
    <property type="entry name" value="mRNA decapping enzyme DcpS N-terminal domain"/>
    <property type="match status" value="1"/>
</dbReference>
<dbReference type="InterPro" id="IPR011145">
    <property type="entry name" value="Scavenger_mRNA_decap_enz_N"/>
</dbReference>
<dbReference type="Gene3D" id="3.30.428.10">
    <property type="entry name" value="HIT-like"/>
    <property type="match status" value="1"/>
</dbReference>
<proteinExistence type="inferred from homology"/>
<dbReference type="PANTHER" id="PTHR12978">
    <property type="entry name" value="HISTIDINE TRIAD HIT PROTEIN MEMBER"/>
    <property type="match status" value="1"/>
</dbReference>